<dbReference type="PRINTS" id="PR00756">
    <property type="entry name" value="ALADIPTASE"/>
</dbReference>
<evidence type="ECO:0000256" key="7">
    <source>
        <dbReference type="ARBA" id="ARBA00022670"/>
    </source>
</evidence>
<name>A0A2H3KCR6_9FLAO</name>
<accession>A0A2H3KCR6</accession>
<evidence type="ECO:0000256" key="9">
    <source>
        <dbReference type="ARBA" id="ARBA00022801"/>
    </source>
</evidence>
<dbReference type="InterPro" id="IPR027268">
    <property type="entry name" value="Peptidase_M4/M1_CTD_sf"/>
</dbReference>
<keyword evidence="8" id="KW-0479">Metal-binding</keyword>
<dbReference type="InterPro" id="IPR014782">
    <property type="entry name" value="Peptidase_M1_dom"/>
</dbReference>
<dbReference type="InterPro" id="IPR042097">
    <property type="entry name" value="Aminopeptidase_N-like_N_sf"/>
</dbReference>
<feature type="domain" description="Aminopeptidase N-like N-terminal" evidence="13">
    <location>
        <begin position="29"/>
        <end position="187"/>
    </location>
</feature>
<evidence type="ECO:0000256" key="8">
    <source>
        <dbReference type="ARBA" id="ARBA00022723"/>
    </source>
</evidence>
<evidence type="ECO:0000256" key="6">
    <source>
        <dbReference type="ARBA" id="ARBA00022438"/>
    </source>
</evidence>
<dbReference type="GO" id="GO:0005737">
    <property type="term" value="C:cytoplasm"/>
    <property type="evidence" value="ECO:0007669"/>
    <property type="project" value="TreeGrafter"/>
</dbReference>
<dbReference type="EC" id="3.4.11.2" evidence="4"/>
<organism evidence="14 15">
    <name type="scientific">Flavobacterium branchiophilum</name>
    <dbReference type="NCBI Taxonomy" id="55197"/>
    <lineage>
        <taxon>Bacteria</taxon>
        <taxon>Pseudomonadati</taxon>
        <taxon>Bacteroidota</taxon>
        <taxon>Flavobacteriia</taxon>
        <taxon>Flavobacteriales</taxon>
        <taxon>Flavobacteriaceae</taxon>
        <taxon>Flavobacterium</taxon>
    </lineage>
</organism>
<dbReference type="PANTHER" id="PTHR11533:SF174">
    <property type="entry name" value="PUROMYCIN-SENSITIVE AMINOPEPTIDASE-RELATED"/>
    <property type="match status" value="1"/>
</dbReference>
<reference evidence="14 15" key="1">
    <citation type="submission" date="2017-09" db="EMBL/GenBank/DDBJ databases">
        <title>Whole genomes of Flavobacteriaceae.</title>
        <authorList>
            <person name="Stine C."/>
            <person name="Li C."/>
            <person name="Tadesse D."/>
        </authorList>
    </citation>
    <scope>NUCLEOTIDE SEQUENCE [LARGE SCALE GENOMIC DNA]</scope>
    <source>
        <strain evidence="14 15">ATCC 35036</strain>
    </source>
</reference>
<dbReference type="GO" id="GO:0042277">
    <property type="term" value="F:peptide binding"/>
    <property type="evidence" value="ECO:0007669"/>
    <property type="project" value="TreeGrafter"/>
</dbReference>
<proteinExistence type="inferred from homology"/>
<evidence type="ECO:0000256" key="2">
    <source>
        <dbReference type="ARBA" id="ARBA00001947"/>
    </source>
</evidence>
<dbReference type="SUPFAM" id="SSF55486">
    <property type="entry name" value="Metalloproteases ('zincins'), catalytic domain"/>
    <property type="match status" value="1"/>
</dbReference>
<dbReference type="RefSeq" id="WP_097553868.1">
    <property type="nucleotide sequence ID" value="NZ_PCMW01000032.1"/>
</dbReference>
<comment type="caution">
    <text evidence="14">The sequence shown here is derived from an EMBL/GenBank/DDBJ whole genome shotgun (WGS) entry which is preliminary data.</text>
</comment>
<evidence type="ECO:0000256" key="10">
    <source>
        <dbReference type="ARBA" id="ARBA00022833"/>
    </source>
</evidence>
<dbReference type="InterPro" id="IPR001930">
    <property type="entry name" value="Peptidase_M1"/>
</dbReference>
<dbReference type="Gene3D" id="2.60.40.1730">
    <property type="entry name" value="tricorn interacting facor f3 domain"/>
    <property type="match status" value="1"/>
</dbReference>
<keyword evidence="10" id="KW-0862">Zinc</keyword>
<dbReference type="GO" id="GO:0070006">
    <property type="term" value="F:metalloaminopeptidase activity"/>
    <property type="evidence" value="ECO:0007669"/>
    <property type="project" value="TreeGrafter"/>
</dbReference>
<comment type="similarity">
    <text evidence="3">Belongs to the peptidase M1 family.</text>
</comment>
<sequence length="687" mass="80620">MKYFLWLFIAIGTQAQQFKNVDFQSVKANLDLNVATKKVIGHVAFQFEVLNEIDTIKIDAVNMKVDDVRLNNKKVKYLVTNKQILLFDNIKRATNYLTFKYEVQPKQTMYFVGNNEDLQIWTQGQGKNSSAWFPSFDDLNEKLIFNLTIGFDKKFEVISNGLLKKTFFKKNKKYWTYEMQKPMSSYLLMLAIGQFEHQKINTSSGIPLSLYYQPKDRSKYEATYRYSKEIFDFFEKEIGVPYPWSVYKQIPVKDFLYAGMENTTATIFSQDFVIDAIGFHDKSYVNVNAHELAHHWFGDLITSKSDVDHWLHEGFATYYALLAEAHLYGQNEMDWELYNMAEQLQKASETDSIPILSNKASSLTYYKKGAWALHALKHQIGPEAFRKGIKNYLQKYQFLNVNTNEFLDEMNKVAPFDQVVFKKKWLENGKFDIIEAMKILNQSPFMNQYFDVASMENVSYLDKKSTFLELMKSDAFYPIKSEILFQIKDIPYESKSDIIQAAFATQNLSIKQDIARLGIHSEDFKPLYTQLLNDNSYITKEIVLTNLWRKFPEDQTALLNQTQEWIGFNDKNLRILWLTLALKTSNYNPQIKTSYYDELIEYSSEKYESATRQNALNNLIFLNKNDLNYLPHLVQALTSHKWQFSKFAREKIRLMLKNSSHRSYFETLLVTLPNDQKTILNHLLLEK</sequence>
<dbReference type="GO" id="GO:0008270">
    <property type="term" value="F:zinc ion binding"/>
    <property type="evidence" value="ECO:0007669"/>
    <property type="project" value="InterPro"/>
</dbReference>
<dbReference type="EMBL" id="PCMW01000032">
    <property type="protein sequence ID" value="PDS25220.1"/>
    <property type="molecule type" value="Genomic_DNA"/>
</dbReference>
<evidence type="ECO:0000313" key="15">
    <source>
        <dbReference type="Proteomes" id="UP000220828"/>
    </source>
</evidence>
<keyword evidence="7" id="KW-0645">Protease</keyword>
<dbReference type="InterPro" id="IPR050344">
    <property type="entry name" value="Peptidase_M1_aminopeptidases"/>
</dbReference>
<dbReference type="AlphaFoldDB" id="A0A2H3KCR6"/>
<dbReference type="GO" id="GO:0005615">
    <property type="term" value="C:extracellular space"/>
    <property type="evidence" value="ECO:0007669"/>
    <property type="project" value="TreeGrafter"/>
</dbReference>
<keyword evidence="11" id="KW-0482">Metalloprotease</keyword>
<evidence type="ECO:0000256" key="11">
    <source>
        <dbReference type="ARBA" id="ARBA00023049"/>
    </source>
</evidence>
<evidence type="ECO:0000256" key="1">
    <source>
        <dbReference type="ARBA" id="ARBA00000098"/>
    </source>
</evidence>
<dbReference type="CDD" id="cd09603">
    <property type="entry name" value="M1_APN_like"/>
    <property type="match status" value="1"/>
</dbReference>
<keyword evidence="6 14" id="KW-0031">Aminopeptidase</keyword>
<evidence type="ECO:0000259" key="12">
    <source>
        <dbReference type="Pfam" id="PF01433"/>
    </source>
</evidence>
<dbReference type="GO" id="GO:0043171">
    <property type="term" value="P:peptide catabolic process"/>
    <property type="evidence" value="ECO:0007669"/>
    <property type="project" value="TreeGrafter"/>
</dbReference>
<dbReference type="InterPro" id="IPR045357">
    <property type="entry name" value="Aminopeptidase_N-like_N"/>
</dbReference>
<evidence type="ECO:0000256" key="4">
    <source>
        <dbReference type="ARBA" id="ARBA00012564"/>
    </source>
</evidence>
<comment type="catalytic activity">
    <reaction evidence="1">
        <text>Release of an N-terminal amino acid, Xaa-|-Yaa- from a peptide, amide or arylamide. Xaa is preferably Ala, but may be most amino acids including Pro (slow action). When a terminal hydrophobic residue is followed by a prolyl residue, the two may be released as an intact Xaa-Pro dipeptide.</text>
        <dbReference type="EC" id="3.4.11.2"/>
    </reaction>
</comment>
<dbReference type="PANTHER" id="PTHR11533">
    <property type="entry name" value="PROTEASE M1 ZINC METALLOPROTEASE"/>
    <property type="match status" value="1"/>
</dbReference>
<dbReference type="GO" id="GO:0006508">
    <property type="term" value="P:proteolysis"/>
    <property type="evidence" value="ECO:0007669"/>
    <property type="project" value="UniProtKB-KW"/>
</dbReference>
<dbReference type="Gene3D" id="1.10.390.10">
    <property type="entry name" value="Neutral Protease Domain 2"/>
    <property type="match status" value="1"/>
</dbReference>
<evidence type="ECO:0000256" key="3">
    <source>
        <dbReference type="ARBA" id="ARBA00010136"/>
    </source>
</evidence>
<dbReference type="GO" id="GO:0016285">
    <property type="term" value="F:alanyl aminopeptidase activity"/>
    <property type="evidence" value="ECO:0007669"/>
    <property type="project" value="UniProtKB-EC"/>
</dbReference>
<feature type="domain" description="Peptidase M1 membrane alanine aminopeptidase" evidence="12">
    <location>
        <begin position="227"/>
        <end position="414"/>
    </location>
</feature>
<evidence type="ECO:0000313" key="14">
    <source>
        <dbReference type="EMBL" id="PDS25220.1"/>
    </source>
</evidence>
<dbReference type="Pfam" id="PF17900">
    <property type="entry name" value="Peptidase_M1_N"/>
    <property type="match status" value="1"/>
</dbReference>
<evidence type="ECO:0000259" key="13">
    <source>
        <dbReference type="Pfam" id="PF17900"/>
    </source>
</evidence>
<dbReference type="Proteomes" id="UP000220828">
    <property type="component" value="Unassembled WGS sequence"/>
</dbReference>
<dbReference type="GO" id="GO:0016020">
    <property type="term" value="C:membrane"/>
    <property type="evidence" value="ECO:0007669"/>
    <property type="project" value="TreeGrafter"/>
</dbReference>
<dbReference type="OrthoDB" id="100605at2"/>
<gene>
    <name evidence="14" type="ORF">B0A77_05520</name>
</gene>
<dbReference type="Pfam" id="PF01433">
    <property type="entry name" value="Peptidase_M1"/>
    <property type="match status" value="1"/>
</dbReference>
<evidence type="ECO:0000256" key="5">
    <source>
        <dbReference type="ARBA" id="ARBA00015611"/>
    </source>
</evidence>
<dbReference type="SUPFAM" id="SSF63737">
    <property type="entry name" value="Leukotriene A4 hydrolase N-terminal domain"/>
    <property type="match status" value="1"/>
</dbReference>
<protein>
    <recommendedName>
        <fullName evidence="5">Aminopeptidase N</fullName>
        <ecNumber evidence="4">3.4.11.2</ecNumber>
    </recommendedName>
</protein>
<comment type="cofactor">
    <cofactor evidence="2">
        <name>Zn(2+)</name>
        <dbReference type="ChEBI" id="CHEBI:29105"/>
    </cofactor>
</comment>
<keyword evidence="9" id="KW-0378">Hydrolase</keyword>